<feature type="compositionally biased region" description="Basic residues" evidence="1">
    <location>
        <begin position="51"/>
        <end position="64"/>
    </location>
</feature>
<feature type="compositionally biased region" description="Basic and acidic residues" evidence="1">
    <location>
        <begin position="65"/>
        <end position="76"/>
    </location>
</feature>
<evidence type="ECO:0000313" key="2">
    <source>
        <dbReference type="EMBL" id="CAG6774851.1"/>
    </source>
</evidence>
<name>A0A8D9F2H1_9HEMI</name>
<dbReference type="EMBL" id="HBUF01596228">
    <property type="protein sequence ID" value="CAG6774851.1"/>
    <property type="molecule type" value="Transcribed_RNA"/>
</dbReference>
<dbReference type="AlphaFoldDB" id="A0A8D9F2H1"/>
<feature type="region of interest" description="Disordered" evidence="1">
    <location>
        <begin position="51"/>
        <end position="123"/>
    </location>
</feature>
<feature type="compositionally biased region" description="Polar residues" evidence="1">
    <location>
        <begin position="112"/>
        <end position="123"/>
    </location>
</feature>
<organism evidence="2">
    <name type="scientific">Cacopsylla melanoneura</name>
    <dbReference type="NCBI Taxonomy" id="428564"/>
    <lineage>
        <taxon>Eukaryota</taxon>
        <taxon>Metazoa</taxon>
        <taxon>Ecdysozoa</taxon>
        <taxon>Arthropoda</taxon>
        <taxon>Hexapoda</taxon>
        <taxon>Insecta</taxon>
        <taxon>Pterygota</taxon>
        <taxon>Neoptera</taxon>
        <taxon>Paraneoptera</taxon>
        <taxon>Hemiptera</taxon>
        <taxon>Sternorrhyncha</taxon>
        <taxon>Psylloidea</taxon>
        <taxon>Psyllidae</taxon>
        <taxon>Psyllinae</taxon>
        <taxon>Cacopsylla</taxon>
    </lineage>
</organism>
<reference evidence="2" key="1">
    <citation type="submission" date="2021-05" db="EMBL/GenBank/DDBJ databases">
        <authorList>
            <person name="Alioto T."/>
            <person name="Alioto T."/>
            <person name="Gomez Garrido J."/>
        </authorList>
    </citation>
    <scope>NUCLEOTIDE SEQUENCE</scope>
</reference>
<sequence length="123" mass="13576">MADLSEVQVSRAVALIGAGWTYARVGPWGVQIHGASSGPALQRDWSVQKKTWAKKKTCNNRSRRSLHDPHSHEKSVSRHNRSSCRAPTRPGCTGFNFYSVQKTPTARHKKSQSQANPSTHVSA</sequence>
<protein>
    <submittedName>
        <fullName evidence="2">Uncharacterized protein</fullName>
    </submittedName>
</protein>
<accession>A0A8D9F2H1</accession>
<evidence type="ECO:0000256" key="1">
    <source>
        <dbReference type="SAM" id="MobiDB-lite"/>
    </source>
</evidence>
<proteinExistence type="predicted"/>